<dbReference type="Proteomes" id="UP000838756">
    <property type="component" value="Unassembled WGS sequence"/>
</dbReference>
<accession>A0A8S4SGM1</accession>
<reference evidence="1" key="1">
    <citation type="submission" date="2022-03" db="EMBL/GenBank/DDBJ databases">
        <authorList>
            <person name="Lindestad O."/>
        </authorList>
    </citation>
    <scope>NUCLEOTIDE SEQUENCE</scope>
</reference>
<proteinExistence type="predicted"/>
<protein>
    <submittedName>
        <fullName evidence="1">Jg14698 protein</fullName>
    </submittedName>
</protein>
<dbReference type="AlphaFoldDB" id="A0A8S4SGM1"/>
<dbReference type="EMBL" id="CAKXAJ010026349">
    <property type="protein sequence ID" value="CAH2267227.1"/>
    <property type="molecule type" value="Genomic_DNA"/>
</dbReference>
<evidence type="ECO:0000313" key="2">
    <source>
        <dbReference type="Proteomes" id="UP000838756"/>
    </source>
</evidence>
<evidence type="ECO:0000313" key="1">
    <source>
        <dbReference type="EMBL" id="CAH2267227.1"/>
    </source>
</evidence>
<keyword evidence="2" id="KW-1185">Reference proteome</keyword>
<organism evidence="1 2">
    <name type="scientific">Pararge aegeria aegeria</name>
    <dbReference type="NCBI Taxonomy" id="348720"/>
    <lineage>
        <taxon>Eukaryota</taxon>
        <taxon>Metazoa</taxon>
        <taxon>Ecdysozoa</taxon>
        <taxon>Arthropoda</taxon>
        <taxon>Hexapoda</taxon>
        <taxon>Insecta</taxon>
        <taxon>Pterygota</taxon>
        <taxon>Neoptera</taxon>
        <taxon>Endopterygota</taxon>
        <taxon>Lepidoptera</taxon>
        <taxon>Glossata</taxon>
        <taxon>Ditrysia</taxon>
        <taxon>Papilionoidea</taxon>
        <taxon>Nymphalidae</taxon>
        <taxon>Satyrinae</taxon>
        <taxon>Satyrini</taxon>
        <taxon>Parargina</taxon>
        <taxon>Pararge</taxon>
    </lineage>
</organism>
<comment type="caution">
    <text evidence="1">The sequence shown here is derived from an EMBL/GenBank/DDBJ whole genome shotgun (WGS) entry which is preliminary data.</text>
</comment>
<name>A0A8S4SGM1_9NEOP</name>
<gene>
    <name evidence="1" type="primary">jg14698</name>
    <name evidence="1" type="ORF">PAEG_LOCUS25790</name>
</gene>
<sequence length="87" mass="9605">MEPLKVVIVIIKRSSLEFVSSRALATFPYWQTCFLARDHRGFDLISRWTDSGASGRSSMGCHGRPSGGSRALHNKAIQICALAGRRN</sequence>